<evidence type="ECO:0000313" key="8">
    <source>
        <dbReference type="EMBL" id="NHF63295.1"/>
    </source>
</evidence>
<comment type="caution">
    <text evidence="8">The sequence shown here is derived from an EMBL/GenBank/DDBJ whole genome shotgun (WGS) entry which is preliminary data.</text>
</comment>
<dbReference type="RefSeq" id="WP_165638084.1">
    <property type="nucleotide sequence ID" value="NZ_JAVJPO010000010.1"/>
</dbReference>
<evidence type="ECO:0000256" key="4">
    <source>
        <dbReference type="ARBA" id="ARBA00022692"/>
    </source>
</evidence>
<dbReference type="GO" id="GO:0005886">
    <property type="term" value="C:plasma membrane"/>
    <property type="evidence" value="ECO:0007669"/>
    <property type="project" value="UniProtKB-SubCell"/>
</dbReference>
<evidence type="ECO:0000256" key="6">
    <source>
        <dbReference type="ARBA" id="ARBA00023136"/>
    </source>
</evidence>
<dbReference type="Pfam" id="PF03793">
    <property type="entry name" value="PASTA"/>
    <property type="match status" value="2"/>
</dbReference>
<keyword evidence="9" id="KW-1185">Reference proteome</keyword>
<keyword evidence="4" id="KW-0812">Transmembrane</keyword>
<keyword evidence="5" id="KW-1133">Transmembrane helix</keyword>
<comment type="subcellular location">
    <subcellularLocation>
        <location evidence="1">Cell membrane</location>
    </subcellularLocation>
</comment>
<feature type="domain" description="PASTA" evidence="7">
    <location>
        <begin position="211"/>
        <end position="275"/>
    </location>
</feature>
<reference evidence="8 9" key="1">
    <citation type="submission" date="2019-06" db="EMBL/GenBank/DDBJ databases">
        <authorList>
            <person name="De-Chao Zhang Q."/>
        </authorList>
    </citation>
    <scope>NUCLEOTIDE SEQUENCE [LARGE SCALE GENOMIC DNA]</scope>
    <source>
        <strain evidence="8 9">KN1116</strain>
    </source>
</reference>
<reference evidence="8 9" key="2">
    <citation type="submission" date="2020-03" db="EMBL/GenBank/DDBJ databases">
        <title>Chryseoglobus sp. isolated from a deep-sea seamount.</title>
        <authorList>
            <person name="Zhang D.-C."/>
        </authorList>
    </citation>
    <scope>NUCLEOTIDE SEQUENCE [LARGE SCALE GENOMIC DNA]</scope>
    <source>
        <strain evidence="8 9">KN1116</strain>
    </source>
</reference>
<evidence type="ECO:0000256" key="1">
    <source>
        <dbReference type="ARBA" id="ARBA00004236"/>
    </source>
</evidence>
<dbReference type="InterPro" id="IPR008693">
    <property type="entry name" value="MmpS"/>
</dbReference>
<dbReference type="AlphaFoldDB" id="A0A9E5JMF0"/>
<keyword evidence="3" id="KW-1003">Cell membrane</keyword>
<organism evidence="8 9">
    <name type="scientific">Microcella pacifica</name>
    <dbReference type="NCBI Taxonomy" id="2591847"/>
    <lineage>
        <taxon>Bacteria</taxon>
        <taxon>Bacillati</taxon>
        <taxon>Actinomycetota</taxon>
        <taxon>Actinomycetes</taxon>
        <taxon>Micrococcales</taxon>
        <taxon>Microbacteriaceae</taxon>
        <taxon>Microcella</taxon>
    </lineage>
</organism>
<evidence type="ECO:0000259" key="7">
    <source>
        <dbReference type="PROSITE" id="PS51178"/>
    </source>
</evidence>
<dbReference type="InterPro" id="IPR038468">
    <property type="entry name" value="MmpS_C"/>
</dbReference>
<name>A0A9E5JMF0_9MICO</name>
<proteinExistence type="inferred from homology"/>
<dbReference type="SMART" id="SM00740">
    <property type="entry name" value="PASTA"/>
    <property type="match status" value="3"/>
</dbReference>
<keyword evidence="6" id="KW-0472">Membrane</keyword>
<dbReference type="EMBL" id="VIKT02000013">
    <property type="protein sequence ID" value="NHF63295.1"/>
    <property type="molecule type" value="Genomic_DNA"/>
</dbReference>
<comment type="similarity">
    <text evidence="2">Belongs to the MmpS family.</text>
</comment>
<evidence type="ECO:0000256" key="2">
    <source>
        <dbReference type="ARBA" id="ARBA00007531"/>
    </source>
</evidence>
<dbReference type="Gene3D" id="2.60.40.2880">
    <property type="entry name" value="MmpS1-5, C-terminal soluble domain"/>
    <property type="match status" value="1"/>
</dbReference>
<dbReference type="CDD" id="cd06577">
    <property type="entry name" value="PASTA_pknB"/>
    <property type="match status" value="2"/>
</dbReference>
<dbReference type="Pfam" id="PF05423">
    <property type="entry name" value="Mycobact_memb"/>
    <property type="match status" value="1"/>
</dbReference>
<dbReference type="Gene3D" id="3.30.10.20">
    <property type="match status" value="4"/>
</dbReference>
<dbReference type="PROSITE" id="PS51178">
    <property type="entry name" value="PASTA"/>
    <property type="match status" value="2"/>
</dbReference>
<dbReference type="Proteomes" id="UP000818266">
    <property type="component" value="Unassembled WGS sequence"/>
</dbReference>
<feature type="domain" description="PASTA" evidence="7">
    <location>
        <begin position="83"/>
        <end position="149"/>
    </location>
</feature>
<evidence type="ECO:0000313" key="9">
    <source>
        <dbReference type="Proteomes" id="UP000818266"/>
    </source>
</evidence>
<evidence type="ECO:0000256" key="5">
    <source>
        <dbReference type="ARBA" id="ARBA00022989"/>
    </source>
</evidence>
<protein>
    <submittedName>
        <fullName evidence="8">PASTA domain-containing protein</fullName>
    </submittedName>
</protein>
<dbReference type="InterPro" id="IPR005543">
    <property type="entry name" value="PASTA_dom"/>
</dbReference>
<accession>A0A9E5JMF0</accession>
<evidence type="ECO:0000256" key="3">
    <source>
        <dbReference type="ARBA" id="ARBA00022475"/>
    </source>
</evidence>
<sequence>MAAVGVALAVVALIAANRVAMPELVGLDHASALEEMDEVGLSLDDDQINWDSSVERTFQVVATQNPSAGDTVWRTVEVQLRMEPMRVTVADVRDLTLNQARQVLGELGLGIQTEFGDDPVATTWQVLAQSLWPGSNASAGDSIELELDVPEVAVPQLVGSALGDATSALQLLGFTIAPDIAEAESDWEVMSQSVPAGEARRYGGAVEVAVLPPLVEVPNVAGLGLWEAESALEGAGFTVTLRPEDGASDWTVQTQSPAGGAQARDGSAVTLTLREPRIVFSVSGNGTRALITWAVPGGSFSIGQENNASLPWSKSFPMTSGYKGNLSAQMLNGSSITCTITVNGRVTSQITSTGQYSIASCG</sequence>
<gene>
    <name evidence="8" type="ORF">FK219_008585</name>
</gene>